<evidence type="ECO:0000313" key="3">
    <source>
        <dbReference type="EMBL" id="MDI5969857.1"/>
    </source>
</evidence>
<comment type="caution">
    <text evidence="3">The sequence shown here is derived from an EMBL/GenBank/DDBJ whole genome shotgun (WGS) entry which is preliminary data.</text>
</comment>
<keyword evidence="2" id="KW-1133">Transmembrane helix</keyword>
<proteinExistence type="predicted"/>
<accession>A0AA90H3Z3</accession>
<dbReference type="RefSeq" id="WP_271317282.1">
    <property type="nucleotide sequence ID" value="NZ_JABXJJ020000012.1"/>
</dbReference>
<keyword evidence="2" id="KW-0472">Membrane</keyword>
<organism evidence="3">
    <name type="scientific">Streptantibioticus silvisoli</name>
    <dbReference type="NCBI Taxonomy" id="2705255"/>
    <lineage>
        <taxon>Bacteria</taxon>
        <taxon>Bacillati</taxon>
        <taxon>Actinomycetota</taxon>
        <taxon>Actinomycetes</taxon>
        <taxon>Kitasatosporales</taxon>
        <taxon>Streptomycetaceae</taxon>
        <taxon>Streptantibioticus</taxon>
    </lineage>
</organism>
<sequence length="324" mass="34700">MANRQTPARRSREQDQQYPLDVARDSFAALTAGPSPAAVNGREFPGLPNRDIPLDELRDRLLSRHCSPTTRDAVWRYLVSRSRNEGAAWTLACAGMALPALAGVAQWLSARFPGEVYDVHAEVLAGFLNALATVELDRPRVLVRLRWCAYRQGLAALTEALDAPAPAHPEFRSAPPRPPWGHPDLVLDKAVGAGVLTRTEADLIGDTRLDEVSITDWADRSNMTGAAVYKARRRAELRLVAYLRDEACDTDGDDPVATEAMDTLLAETGRKPVSSPGVTAIGSDDGEEIAGGVSKTGPDSGLLGCGGSAPASTPEPDSEVRRCA</sequence>
<dbReference type="AlphaFoldDB" id="A0AA90H3Z3"/>
<evidence type="ECO:0000256" key="2">
    <source>
        <dbReference type="SAM" id="Phobius"/>
    </source>
</evidence>
<dbReference type="EMBL" id="JABXJJ020000012">
    <property type="protein sequence ID" value="MDI5969857.1"/>
    <property type="molecule type" value="Genomic_DNA"/>
</dbReference>
<reference evidence="3" key="1">
    <citation type="submission" date="2023-05" db="EMBL/GenBank/DDBJ databases">
        <title>Streptantibioticus silvisoli sp. nov., acidotolerant actinomycetes 1 from pine litter.</title>
        <authorList>
            <person name="Swiecimska M."/>
            <person name="Golinska P."/>
            <person name="Sangal V."/>
            <person name="Wachnowicz B."/>
            <person name="Goodfellow M."/>
        </authorList>
    </citation>
    <scope>NUCLEOTIDE SEQUENCE</scope>
    <source>
        <strain evidence="3">SL13</strain>
    </source>
</reference>
<gene>
    <name evidence="3" type="ORF">POF50_011005</name>
</gene>
<name>A0AA90H3Z3_9ACTN</name>
<feature type="region of interest" description="Disordered" evidence="1">
    <location>
        <begin position="269"/>
        <end position="324"/>
    </location>
</feature>
<evidence type="ECO:0000256" key="1">
    <source>
        <dbReference type="SAM" id="MobiDB-lite"/>
    </source>
</evidence>
<feature type="transmembrane region" description="Helical" evidence="2">
    <location>
        <begin position="86"/>
        <end position="108"/>
    </location>
</feature>
<protein>
    <submittedName>
        <fullName evidence="3">Uncharacterized protein</fullName>
    </submittedName>
</protein>
<keyword evidence="2" id="KW-0812">Transmembrane</keyword>